<reference evidence="1 2" key="2">
    <citation type="journal article" date="2022" name="Mol. Ecol. Resour.">
        <title>The genomes of chicory, endive, great burdock and yacon provide insights into Asteraceae paleo-polyploidization history and plant inulin production.</title>
        <authorList>
            <person name="Fan W."/>
            <person name="Wang S."/>
            <person name="Wang H."/>
            <person name="Wang A."/>
            <person name="Jiang F."/>
            <person name="Liu H."/>
            <person name="Zhao H."/>
            <person name="Xu D."/>
            <person name="Zhang Y."/>
        </authorList>
    </citation>
    <scope>NUCLEOTIDE SEQUENCE [LARGE SCALE GENOMIC DNA]</scope>
    <source>
        <strain evidence="2">cv. Niubang</strain>
    </source>
</reference>
<gene>
    <name evidence="1" type="ORF">L6452_02261</name>
</gene>
<evidence type="ECO:0000313" key="2">
    <source>
        <dbReference type="Proteomes" id="UP001055879"/>
    </source>
</evidence>
<dbReference type="EMBL" id="CM042047">
    <property type="protein sequence ID" value="KAI3771105.1"/>
    <property type="molecule type" value="Genomic_DNA"/>
</dbReference>
<sequence>MNNHARNFLKVPRRCEEGVGGGDGDGNPADDHGDIQETASIVADEGVGGGKGGISLDDNVVDGNDHSVVGLSYDLNAQIKSLSLKSKDLIKE</sequence>
<name>A0ACB9FIY2_ARCLA</name>
<comment type="caution">
    <text evidence="1">The sequence shown here is derived from an EMBL/GenBank/DDBJ whole genome shotgun (WGS) entry which is preliminary data.</text>
</comment>
<proteinExistence type="predicted"/>
<evidence type="ECO:0000313" key="1">
    <source>
        <dbReference type="EMBL" id="KAI3771105.1"/>
    </source>
</evidence>
<organism evidence="1 2">
    <name type="scientific">Arctium lappa</name>
    <name type="common">Greater burdock</name>
    <name type="synonym">Lappa major</name>
    <dbReference type="NCBI Taxonomy" id="4217"/>
    <lineage>
        <taxon>Eukaryota</taxon>
        <taxon>Viridiplantae</taxon>
        <taxon>Streptophyta</taxon>
        <taxon>Embryophyta</taxon>
        <taxon>Tracheophyta</taxon>
        <taxon>Spermatophyta</taxon>
        <taxon>Magnoliopsida</taxon>
        <taxon>eudicotyledons</taxon>
        <taxon>Gunneridae</taxon>
        <taxon>Pentapetalae</taxon>
        <taxon>asterids</taxon>
        <taxon>campanulids</taxon>
        <taxon>Asterales</taxon>
        <taxon>Asteraceae</taxon>
        <taxon>Carduoideae</taxon>
        <taxon>Cardueae</taxon>
        <taxon>Arctiinae</taxon>
        <taxon>Arctium</taxon>
    </lineage>
</organism>
<dbReference type="Proteomes" id="UP001055879">
    <property type="component" value="Linkage Group LG01"/>
</dbReference>
<reference evidence="2" key="1">
    <citation type="journal article" date="2022" name="Mol. Ecol. Resour.">
        <title>The genomes of chicory, endive, great burdock and yacon provide insights into Asteraceae palaeo-polyploidization history and plant inulin production.</title>
        <authorList>
            <person name="Fan W."/>
            <person name="Wang S."/>
            <person name="Wang H."/>
            <person name="Wang A."/>
            <person name="Jiang F."/>
            <person name="Liu H."/>
            <person name="Zhao H."/>
            <person name="Xu D."/>
            <person name="Zhang Y."/>
        </authorList>
    </citation>
    <scope>NUCLEOTIDE SEQUENCE [LARGE SCALE GENOMIC DNA]</scope>
    <source>
        <strain evidence="2">cv. Niubang</strain>
    </source>
</reference>
<accession>A0ACB9FIY2</accession>
<protein>
    <submittedName>
        <fullName evidence="1">Uncharacterized protein</fullName>
    </submittedName>
</protein>
<keyword evidence="2" id="KW-1185">Reference proteome</keyword>